<evidence type="ECO:0000313" key="3">
    <source>
        <dbReference type="Proteomes" id="UP000244168"/>
    </source>
</evidence>
<protein>
    <recommendedName>
        <fullName evidence="4">Imelysin-like domain-containing protein</fullName>
    </recommendedName>
</protein>
<evidence type="ECO:0008006" key="4">
    <source>
        <dbReference type="Google" id="ProtNLM"/>
    </source>
</evidence>
<reference evidence="2 3" key="1">
    <citation type="submission" date="2018-04" db="EMBL/GenBank/DDBJ databases">
        <title>Genomic Encyclopedia of Archaeal and Bacterial Type Strains, Phase II (KMG-II): from individual species to whole genera.</title>
        <authorList>
            <person name="Goeker M."/>
        </authorList>
    </citation>
    <scope>NUCLEOTIDE SEQUENCE [LARGE SCALE GENOMIC DNA]</scope>
    <source>
        <strain evidence="2 3">DSM 26809</strain>
    </source>
</reference>
<comment type="caution">
    <text evidence="2">The sequence shown here is derived from an EMBL/GenBank/DDBJ whole genome shotgun (WGS) entry which is preliminary data.</text>
</comment>
<evidence type="ECO:0000256" key="1">
    <source>
        <dbReference type="SAM" id="SignalP"/>
    </source>
</evidence>
<gene>
    <name evidence="2" type="ORF">C8P68_102570</name>
</gene>
<keyword evidence="1" id="KW-0732">Signal</keyword>
<feature type="chain" id="PRO_5015691820" description="Imelysin-like domain-containing protein" evidence="1">
    <location>
        <begin position="25"/>
        <end position="336"/>
    </location>
</feature>
<dbReference type="EMBL" id="QAOQ01000002">
    <property type="protein sequence ID" value="PTQ99740.1"/>
    <property type="molecule type" value="Genomic_DNA"/>
</dbReference>
<keyword evidence="3" id="KW-1185">Reference proteome</keyword>
<organism evidence="2 3">
    <name type="scientific">Mucilaginibacter yixingensis</name>
    <dbReference type="NCBI Taxonomy" id="1295612"/>
    <lineage>
        <taxon>Bacteria</taxon>
        <taxon>Pseudomonadati</taxon>
        <taxon>Bacteroidota</taxon>
        <taxon>Sphingobacteriia</taxon>
        <taxon>Sphingobacteriales</taxon>
        <taxon>Sphingobacteriaceae</taxon>
        <taxon>Mucilaginibacter</taxon>
    </lineage>
</organism>
<proteinExistence type="predicted"/>
<accession>A0A2T5JD94</accession>
<sequence length="336" mass="38659">MPQTPALFFKLTFLLLITSIGAKADLLDSVKEKTKQLNDLKDVYRAFNIKNIIADQQEFIELSVDEAKAYNSRLLRDYIKTCDSLKHVHFFDNSLSAQVGSYLASTIQNYRVGIQYGIGSAAFKKDAKRCSSESNKYMSYLIKSYPMNHFVDLTEKEYWGTVNKDNYIKSAEYTSYKSLKKTNVKAGIALLTTIANHTANFQEHSIYEIEIADQYVKHSDILDDDAQNIAINKYKAILDKGKYSIYLFESWVKWRCVLQQTNGLSKSSDIPNDLYNELREKTALIILNTIAADPKNKMAINQFLDIATHDIVRRFGEYPYGNQNTVEYHEIFDEKK</sequence>
<name>A0A2T5JD94_9SPHI</name>
<dbReference type="RefSeq" id="WP_107827656.1">
    <property type="nucleotide sequence ID" value="NZ_CP160205.1"/>
</dbReference>
<evidence type="ECO:0000313" key="2">
    <source>
        <dbReference type="EMBL" id="PTQ99740.1"/>
    </source>
</evidence>
<feature type="signal peptide" evidence="1">
    <location>
        <begin position="1"/>
        <end position="24"/>
    </location>
</feature>
<dbReference type="Proteomes" id="UP000244168">
    <property type="component" value="Unassembled WGS sequence"/>
</dbReference>
<dbReference type="AlphaFoldDB" id="A0A2T5JD94"/>
<dbReference type="OrthoDB" id="1267309at2"/>